<evidence type="ECO:0000256" key="5">
    <source>
        <dbReference type="ARBA" id="ARBA00023136"/>
    </source>
</evidence>
<sequence>MGVIEKLKLEWQETVALFSMQRMVLIALGTAALSFGIYNIHQQSGVSEGGVLGAILLLHHWFRLPSSFVSPLLDLLCYVFAFKYLGKNFIKLSLFSSISLASFFRLWELSAPVLPNYADAPLMAAILGGLFVGVGVGIIVRQGGSSGGDDALALVISKLFHIRISKAYLTTDLTVLLLSLSYISWQKIIFSLITVTLSSYLIDFIKSFSFAKSTAVSKVSVSKVRKD</sequence>
<dbReference type="InterPro" id="IPR003740">
    <property type="entry name" value="YitT"/>
</dbReference>
<evidence type="ECO:0000313" key="8">
    <source>
        <dbReference type="Proteomes" id="UP000286773"/>
    </source>
</evidence>
<dbReference type="InterPro" id="IPR051461">
    <property type="entry name" value="UPF0750_membrane"/>
</dbReference>
<keyword evidence="8" id="KW-1185">Reference proteome</keyword>
<feature type="transmembrane region" description="Helical" evidence="6">
    <location>
        <begin position="122"/>
        <end position="140"/>
    </location>
</feature>
<keyword evidence="4 6" id="KW-1133">Transmembrane helix</keyword>
<keyword evidence="5 6" id="KW-0472">Membrane</keyword>
<dbReference type="AlphaFoldDB" id="A0A430AN05"/>
<dbReference type="PANTHER" id="PTHR33545:SF10">
    <property type="entry name" value="UPF0750 MEMBRANE PROTEIN YPJC"/>
    <property type="match status" value="1"/>
</dbReference>
<proteinExistence type="predicted"/>
<feature type="transmembrane region" description="Helical" evidence="6">
    <location>
        <begin position="68"/>
        <end position="85"/>
    </location>
</feature>
<evidence type="ECO:0000256" key="6">
    <source>
        <dbReference type="SAM" id="Phobius"/>
    </source>
</evidence>
<evidence type="ECO:0000256" key="1">
    <source>
        <dbReference type="ARBA" id="ARBA00004651"/>
    </source>
</evidence>
<feature type="transmembrane region" description="Helical" evidence="6">
    <location>
        <begin position="182"/>
        <end position="202"/>
    </location>
</feature>
<comment type="subcellular location">
    <subcellularLocation>
        <location evidence="1">Cell membrane</location>
        <topology evidence="1">Multi-pass membrane protein</topology>
    </subcellularLocation>
</comment>
<dbReference type="OrthoDB" id="1758221at2"/>
<accession>A0A430AN05</accession>
<feature type="transmembrane region" description="Helical" evidence="6">
    <location>
        <begin position="92"/>
        <end position="110"/>
    </location>
</feature>
<protein>
    <recommendedName>
        <fullName evidence="9">YitT family protein</fullName>
    </recommendedName>
</protein>
<dbReference type="PANTHER" id="PTHR33545">
    <property type="entry name" value="UPF0750 MEMBRANE PROTEIN YITT-RELATED"/>
    <property type="match status" value="1"/>
</dbReference>
<evidence type="ECO:0000256" key="2">
    <source>
        <dbReference type="ARBA" id="ARBA00022475"/>
    </source>
</evidence>
<evidence type="ECO:0000256" key="4">
    <source>
        <dbReference type="ARBA" id="ARBA00022989"/>
    </source>
</evidence>
<evidence type="ECO:0008006" key="9">
    <source>
        <dbReference type="Google" id="ProtNLM"/>
    </source>
</evidence>
<dbReference type="Pfam" id="PF02588">
    <property type="entry name" value="YitT_membrane"/>
    <property type="match status" value="1"/>
</dbReference>
<organism evidence="7 8">
    <name type="scientific">Vagococcus acidifermentans</name>
    <dbReference type="NCBI Taxonomy" id="564710"/>
    <lineage>
        <taxon>Bacteria</taxon>
        <taxon>Bacillati</taxon>
        <taxon>Bacillota</taxon>
        <taxon>Bacilli</taxon>
        <taxon>Lactobacillales</taxon>
        <taxon>Enterococcaceae</taxon>
        <taxon>Vagococcus</taxon>
    </lineage>
</organism>
<keyword evidence="2" id="KW-1003">Cell membrane</keyword>
<gene>
    <name evidence="7" type="ORF">CBF27_12365</name>
</gene>
<dbReference type="RefSeq" id="WP_126814774.1">
    <property type="nucleotide sequence ID" value="NZ_NGKC01000018.1"/>
</dbReference>
<dbReference type="Proteomes" id="UP000286773">
    <property type="component" value="Unassembled WGS sequence"/>
</dbReference>
<feature type="transmembrane region" description="Helical" evidence="6">
    <location>
        <begin position="20"/>
        <end position="38"/>
    </location>
</feature>
<evidence type="ECO:0000313" key="7">
    <source>
        <dbReference type="EMBL" id="RSU09498.1"/>
    </source>
</evidence>
<reference evidence="7 8" key="1">
    <citation type="submission" date="2017-05" db="EMBL/GenBank/DDBJ databases">
        <title>Vagococcus spp. assemblies.</title>
        <authorList>
            <person name="Gulvik C.A."/>
        </authorList>
    </citation>
    <scope>NUCLEOTIDE SEQUENCE [LARGE SCALE GENOMIC DNA]</scope>
    <source>
        <strain evidence="7 8">LMG 24798</strain>
    </source>
</reference>
<keyword evidence="3 6" id="KW-0812">Transmembrane</keyword>
<dbReference type="EMBL" id="NGKC01000018">
    <property type="protein sequence ID" value="RSU09498.1"/>
    <property type="molecule type" value="Genomic_DNA"/>
</dbReference>
<evidence type="ECO:0000256" key="3">
    <source>
        <dbReference type="ARBA" id="ARBA00022692"/>
    </source>
</evidence>
<dbReference type="GO" id="GO:0005886">
    <property type="term" value="C:plasma membrane"/>
    <property type="evidence" value="ECO:0007669"/>
    <property type="project" value="UniProtKB-SubCell"/>
</dbReference>
<name>A0A430AN05_9ENTE</name>
<comment type="caution">
    <text evidence="7">The sequence shown here is derived from an EMBL/GenBank/DDBJ whole genome shotgun (WGS) entry which is preliminary data.</text>
</comment>